<keyword evidence="7 9" id="KW-1133">Transmembrane helix</keyword>
<reference evidence="11" key="1">
    <citation type="submission" date="2020-05" db="EMBL/GenBank/DDBJ databases">
        <authorList>
            <person name="Chiriac C."/>
            <person name="Salcher M."/>
            <person name="Ghai R."/>
            <person name="Kavagutti S V."/>
        </authorList>
    </citation>
    <scope>NUCLEOTIDE SEQUENCE</scope>
</reference>
<dbReference type="PANTHER" id="PTHR30614:SF20">
    <property type="entry name" value="GLUTAMINE TRANSPORT SYSTEM PERMEASE PROTEIN GLNP"/>
    <property type="match status" value="1"/>
</dbReference>
<dbReference type="NCBIfam" id="TIGR01726">
    <property type="entry name" value="HEQRo_perm_3TM"/>
    <property type="match status" value="1"/>
</dbReference>
<sequence>MSSPISNNSNRGDSWTPSELELKRRLIRKSQNKKRILIASLSSILVLGTIVIFFVNSPGWQLFTKTYFDFNYGFEILPFVTKGLVTNIRLTIICAISISIFAMLLALARTSKSAALTPFRILATIYVDVFRGIPLLLVILIVGFGVPALGLKGVTNNVLVLGGLAVILTYSAYVAEVFRSGILSIHPSQKAAARSIGLTQGQAMRFVILPQALRRVVPPLLNDLVALIKDTGLVSILGVTDAIRAAQIQTSKTFNYTPYIMAALLFLLITIPLTRLTDRSLKKSMDQQHGQAN</sequence>
<feature type="transmembrane region" description="Helical" evidence="9">
    <location>
        <begin position="157"/>
        <end position="175"/>
    </location>
</feature>
<evidence type="ECO:0000256" key="7">
    <source>
        <dbReference type="ARBA" id="ARBA00022989"/>
    </source>
</evidence>
<keyword evidence="6" id="KW-0029">Amino-acid transport</keyword>
<feature type="transmembrane region" description="Helical" evidence="9">
    <location>
        <begin position="88"/>
        <end position="108"/>
    </location>
</feature>
<proteinExistence type="inferred from homology"/>
<evidence type="ECO:0000256" key="1">
    <source>
        <dbReference type="ARBA" id="ARBA00004651"/>
    </source>
</evidence>
<accession>A0A6J6EE01</accession>
<comment type="similarity">
    <text evidence="2">Belongs to the binding-protein-dependent transport system permease family. HisMQ subfamily.</text>
</comment>
<dbReference type="SUPFAM" id="SSF161098">
    <property type="entry name" value="MetI-like"/>
    <property type="match status" value="1"/>
</dbReference>
<dbReference type="InterPro" id="IPR035906">
    <property type="entry name" value="MetI-like_sf"/>
</dbReference>
<protein>
    <submittedName>
        <fullName evidence="11">Unannotated protein</fullName>
    </submittedName>
</protein>
<evidence type="ECO:0000256" key="8">
    <source>
        <dbReference type="ARBA" id="ARBA00023136"/>
    </source>
</evidence>
<evidence type="ECO:0000256" key="4">
    <source>
        <dbReference type="ARBA" id="ARBA00022475"/>
    </source>
</evidence>
<dbReference type="InterPro" id="IPR000515">
    <property type="entry name" value="MetI-like"/>
</dbReference>
<dbReference type="CDD" id="cd06261">
    <property type="entry name" value="TM_PBP2"/>
    <property type="match status" value="1"/>
</dbReference>
<dbReference type="GO" id="GO:0043190">
    <property type="term" value="C:ATP-binding cassette (ABC) transporter complex"/>
    <property type="evidence" value="ECO:0007669"/>
    <property type="project" value="InterPro"/>
</dbReference>
<dbReference type="PROSITE" id="PS50928">
    <property type="entry name" value="ABC_TM1"/>
    <property type="match status" value="1"/>
</dbReference>
<dbReference type="GO" id="GO:0022857">
    <property type="term" value="F:transmembrane transporter activity"/>
    <property type="evidence" value="ECO:0007669"/>
    <property type="project" value="InterPro"/>
</dbReference>
<organism evidence="11">
    <name type="scientific">freshwater metagenome</name>
    <dbReference type="NCBI Taxonomy" id="449393"/>
    <lineage>
        <taxon>unclassified sequences</taxon>
        <taxon>metagenomes</taxon>
        <taxon>ecological metagenomes</taxon>
    </lineage>
</organism>
<name>A0A6J6EE01_9ZZZZ</name>
<feature type="transmembrane region" description="Helical" evidence="9">
    <location>
        <begin position="129"/>
        <end position="151"/>
    </location>
</feature>
<keyword evidence="4" id="KW-1003">Cell membrane</keyword>
<dbReference type="InterPro" id="IPR010065">
    <property type="entry name" value="AA_ABC_transptr_permease_3TM"/>
</dbReference>
<evidence type="ECO:0000256" key="5">
    <source>
        <dbReference type="ARBA" id="ARBA00022692"/>
    </source>
</evidence>
<dbReference type="PANTHER" id="PTHR30614">
    <property type="entry name" value="MEMBRANE COMPONENT OF AMINO ACID ABC TRANSPORTER"/>
    <property type="match status" value="1"/>
</dbReference>
<evidence type="ECO:0000313" key="11">
    <source>
        <dbReference type="EMBL" id="CAB4572563.1"/>
    </source>
</evidence>
<dbReference type="Pfam" id="PF00528">
    <property type="entry name" value="BPD_transp_1"/>
    <property type="match status" value="1"/>
</dbReference>
<comment type="subcellular location">
    <subcellularLocation>
        <location evidence="1">Cell membrane</location>
        <topology evidence="1">Multi-pass membrane protein</topology>
    </subcellularLocation>
</comment>
<keyword evidence="5 9" id="KW-0812">Transmembrane</keyword>
<dbReference type="EMBL" id="CAEZTU010000008">
    <property type="protein sequence ID" value="CAB4572563.1"/>
    <property type="molecule type" value="Genomic_DNA"/>
</dbReference>
<feature type="domain" description="ABC transmembrane type-1" evidence="10">
    <location>
        <begin position="84"/>
        <end position="277"/>
    </location>
</feature>
<evidence type="ECO:0000256" key="9">
    <source>
        <dbReference type="SAM" id="Phobius"/>
    </source>
</evidence>
<dbReference type="AlphaFoldDB" id="A0A6J6EE01"/>
<dbReference type="GO" id="GO:0006865">
    <property type="term" value="P:amino acid transport"/>
    <property type="evidence" value="ECO:0007669"/>
    <property type="project" value="UniProtKB-KW"/>
</dbReference>
<evidence type="ECO:0000256" key="6">
    <source>
        <dbReference type="ARBA" id="ARBA00022970"/>
    </source>
</evidence>
<keyword evidence="8 9" id="KW-0472">Membrane</keyword>
<dbReference type="Gene3D" id="1.10.3720.10">
    <property type="entry name" value="MetI-like"/>
    <property type="match status" value="1"/>
</dbReference>
<feature type="transmembrane region" description="Helical" evidence="9">
    <location>
        <begin position="36"/>
        <end position="55"/>
    </location>
</feature>
<gene>
    <name evidence="11" type="ORF">UFOPK1740_00345</name>
</gene>
<evidence type="ECO:0000256" key="3">
    <source>
        <dbReference type="ARBA" id="ARBA00022448"/>
    </source>
</evidence>
<dbReference type="InterPro" id="IPR043429">
    <property type="entry name" value="ArtM/GltK/GlnP/TcyL/YhdX-like"/>
</dbReference>
<feature type="transmembrane region" description="Helical" evidence="9">
    <location>
        <begin position="256"/>
        <end position="274"/>
    </location>
</feature>
<evidence type="ECO:0000259" key="10">
    <source>
        <dbReference type="PROSITE" id="PS50928"/>
    </source>
</evidence>
<keyword evidence="3" id="KW-0813">Transport</keyword>
<evidence type="ECO:0000256" key="2">
    <source>
        <dbReference type="ARBA" id="ARBA00010072"/>
    </source>
</evidence>